<reference evidence="1" key="1">
    <citation type="submission" date="2022-06" db="EMBL/GenBank/DDBJ databases">
        <authorList>
            <person name="Legras J.-L."/>
            <person name="Devillers H."/>
            <person name="Grondin C."/>
        </authorList>
    </citation>
    <scope>NUCLEOTIDE SEQUENCE</scope>
    <source>
        <strain evidence="1">CLIB 1444</strain>
    </source>
</reference>
<evidence type="ECO:0000313" key="2">
    <source>
        <dbReference type="Proteomes" id="UP001152531"/>
    </source>
</evidence>
<sequence length="694" mass="81126">MEGFIDITSEIFDSVNQIANNKVVQSPLFDLLEGARAIEVSNKKLDTGLIELTEEELNFNCYGKVNIKQCIGILNKLLRSLMSWLDHSSIPVTLLSCRYVQEVVEQYLKTSKMTEFGDDGFSRILSSAVNGVVKFIGIMITVGNTVLYEEEDITTRALDMNFLNEILIDEVIENLERSIKITNDLVSADDSHKLILTHQLKLILSIVQSPILFNLQIELFQGNPYEFFNIILENAIDTVKYLNKINFEEFEKEVPVGCFSKYCQKKLNNHNIPGELYMISQESTMKNLEDIFQQLKSILIKSTSLKNIACLENWLDYDVQLQINKYHVITRGFLQLYLIRDDQSILGSPTFKLSHLSLELMNNCTLANTVYSSRNWNININDCKKLDEDYNKILNDLDIIAYQLIIIKCNNRCRQRQLINKNLILLDSLQVNCENFEISNYNQFKINDKLSDTEELSLPLTSFVYFKKLQLMIDFLLLGIELELYNLVEIYSIYWYSNYLLKHLLNHFSTRIITFNNNKLVRLNNKRKKLKNASQKIQIDMKRQQLIDVIKHNQQQLAHYQLLYRLTDNVTKILRNHHIEGRANFSEVPKDFLINFEKMFRLRFKPFESIGVPKSLTFDEYLISLKEPVSLDAVIKDLESIKQDYKFEGVENQNQLEWMRSLVKSSLMYLLHLNSDQELRSLTEGYNPYFPNFK</sequence>
<dbReference type="EMBL" id="CALSDN010000005">
    <property type="protein sequence ID" value="CAH6721325.1"/>
    <property type="molecule type" value="Genomic_DNA"/>
</dbReference>
<evidence type="ECO:0000313" key="1">
    <source>
        <dbReference type="EMBL" id="CAH6721325.1"/>
    </source>
</evidence>
<comment type="caution">
    <text evidence="1">The sequence shown here is derived from an EMBL/GenBank/DDBJ whole genome shotgun (WGS) entry which is preliminary data.</text>
</comment>
<name>A0ACA9Y8L8_9ASCO</name>
<dbReference type="Proteomes" id="UP001152531">
    <property type="component" value="Unassembled WGS sequence"/>
</dbReference>
<organism evidence="1 2">
    <name type="scientific">[Candida] jaroonii</name>
    <dbReference type="NCBI Taxonomy" id="467808"/>
    <lineage>
        <taxon>Eukaryota</taxon>
        <taxon>Fungi</taxon>
        <taxon>Dikarya</taxon>
        <taxon>Ascomycota</taxon>
        <taxon>Saccharomycotina</taxon>
        <taxon>Pichiomycetes</taxon>
        <taxon>Debaryomycetaceae</taxon>
        <taxon>Yamadazyma</taxon>
    </lineage>
</organism>
<keyword evidence="2" id="KW-1185">Reference proteome</keyword>
<proteinExistence type="predicted"/>
<accession>A0ACA9Y8L8</accession>
<gene>
    <name evidence="1" type="ORF">CLIB1444_05S08570</name>
</gene>
<protein>
    <submittedName>
        <fullName evidence="1">N-alpha-acetyltransferase 35, NatC auxiliary subunit</fullName>
    </submittedName>
</protein>